<keyword evidence="4 6" id="KW-0391">Immunity</keyword>
<dbReference type="SMART" id="SM00701">
    <property type="entry name" value="PGRP"/>
    <property type="match status" value="1"/>
</dbReference>
<dbReference type="GO" id="GO:0009253">
    <property type="term" value="P:peptidoglycan catabolic process"/>
    <property type="evidence" value="ECO:0007669"/>
    <property type="project" value="InterPro"/>
</dbReference>
<dbReference type="PIRSF" id="PIRSF037945">
    <property type="entry name" value="PGRPs"/>
    <property type="match status" value="1"/>
</dbReference>
<dbReference type="GO" id="GO:0008745">
    <property type="term" value="F:N-acetylmuramoyl-L-alanine amidase activity"/>
    <property type="evidence" value="ECO:0007669"/>
    <property type="project" value="InterPro"/>
</dbReference>
<dbReference type="CDD" id="cd06583">
    <property type="entry name" value="PGRP"/>
    <property type="match status" value="1"/>
</dbReference>
<feature type="chain" id="PRO_5011958914" description="Peptidoglycan-recognition protein" evidence="8">
    <location>
        <begin position="29"/>
        <end position="203"/>
    </location>
</feature>
<dbReference type="InterPro" id="IPR002502">
    <property type="entry name" value="Amidase_domain"/>
</dbReference>
<evidence type="ECO:0000313" key="11">
    <source>
        <dbReference type="EMBL" id="JAV29273.1"/>
    </source>
</evidence>
<dbReference type="GO" id="GO:0045087">
    <property type="term" value="P:innate immune response"/>
    <property type="evidence" value="ECO:0007669"/>
    <property type="project" value="UniProtKB-KW"/>
</dbReference>
<dbReference type="Pfam" id="PF01510">
    <property type="entry name" value="Amidase_2"/>
    <property type="match status" value="1"/>
</dbReference>
<dbReference type="GO" id="GO:0008270">
    <property type="term" value="F:zinc ion binding"/>
    <property type="evidence" value="ECO:0007669"/>
    <property type="project" value="InterPro"/>
</dbReference>
<keyword evidence="2 6" id="KW-0399">Innate immunity</keyword>
<dbReference type="FunFam" id="3.40.80.10:FF:000001">
    <property type="entry name" value="Peptidoglycan recognition protein 1"/>
    <property type="match status" value="1"/>
</dbReference>
<proteinExistence type="inferred from homology"/>
<dbReference type="InterPro" id="IPR036505">
    <property type="entry name" value="Amidase/PGRP_sf"/>
</dbReference>
<evidence type="ECO:0000259" key="9">
    <source>
        <dbReference type="SMART" id="SM00644"/>
    </source>
</evidence>
<evidence type="ECO:0000256" key="1">
    <source>
        <dbReference type="ARBA" id="ARBA00007553"/>
    </source>
</evidence>
<dbReference type="GO" id="GO:0042834">
    <property type="term" value="F:peptidoglycan binding"/>
    <property type="evidence" value="ECO:0007669"/>
    <property type="project" value="InterPro"/>
</dbReference>
<dbReference type="PANTHER" id="PTHR11022:SF74">
    <property type="entry name" value="PEPTIDOGLYCAN-RECOGNITION PROTEIN SA"/>
    <property type="match status" value="1"/>
</dbReference>
<feature type="signal peptide" evidence="8">
    <location>
        <begin position="1"/>
        <end position="28"/>
    </location>
</feature>
<dbReference type="PANTHER" id="PTHR11022">
    <property type="entry name" value="PEPTIDOGLYCAN RECOGNITION PROTEIN"/>
    <property type="match status" value="1"/>
</dbReference>
<evidence type="ECO:0000256" key="5">
    <source>
        <dbReference type="ARBA" id="ARBA00023157"/>
    </source>
</evidence>
<evidence type="ECO:0000256" key="4">
    <source>
        <dbReference type="ARBA" id="ARBA00022859"/>
    </source>
</evidence>
<feature type="disulfide bond" evidence="7">
    <location>
        <begin position="71"/>
        <end position="77"/>
    </location>
</feature>
<protein>
    <recommendedName>
        <fullName evidence="6">Peptidoglycan-recognition protein</fullName>
    </recommendedName>
</protein>
<dbReference type="InterPro" id="IPR006619">
    <property type="entry name" value="PGRP_domain_met/bac"/>
</dbReference>
<dbReference type="InterPro" id="IPR015510">
    <property type="entry name" value="PGRP"/>
</dbReference>
<evidence type="ECO:0000256" key="7">
    <source>
        <dbReference type="PIRSR" id="PIRSR037945-1"/>
    </source>
</evidence>
<dbReference type="AlphaFoldDB" id="A0A1Q3FP65"/>
<keyword evidence="5 7" id="KW-1015">Disulfide bond</keyword>
<evidence type="ECO:0000256" key="3">
    <source>
        <dbReference type="ARBA" id="ARBA00022729"/>
    </source>
</evidence>
<organism evidence="11">
    <name type="scientific">Culex tarsalis</name>
    <name type="common">Encephalitis mosquito</name>
    <dbReference type="NCBI Taxonomy" id="7177"/>
    <lineage>
        <taxon>Eukaryota</taxon>
        <taxon>Metazoa</taxon>
        <taxon>Ecdysozoa</taxon>
        <taxon>Arthropoda</taxon>
        <taxon>Hexapoda</taxon>
        <taxon>Insecta</taxon>
        <taxon>Pterygota</taxon>
        <taxon>Neoptera</taxon>
        <taxon>Endopterygota</taxon>
        <taxon>Diptera</taxon>
        <taxon>Nematocera</taxon>
        <taxon>Culicoidea</taxon>
        <taxon>Culicidae</taxon>
        <taxon>Culicinae</taxon>
        <taxon>Culicini</taxon>
        <taxon>Culex</taxon>
        <taxon>Culex</taxon>
    </lineage>
</organism>
<reference evidence="11" key="1">
    <citation type="submission" date="2017-01" db="EMBL/GenBank/DDBJ databases">
        <title>A deep insight into the sialotranscriptome of adult male and female Cluex tarsalis mosquitoes.</title>
        <authorList>
            <person name="Ribeiro J.M."/>
            <person name="Moreira F."/>
            <person name="Bernard K.A."/>
            <person name="Calvo E."/>
        </authorList>
    </citation>
    <scope>NUCLEOTIDE SEQUENCE</scope>
    <source>
        <strain evidence="11">Kern County</strain>
        <tissue evidence="11">Salivary glands</tissue>
    </source>
</reference>
<sequence>MFSFRFEPYLAGIFVLLIASSLVGDVFAAEPADCPKIIRREQWGAQKSTNVTYQVKPVQYVVIHHTATGSCDEVPICKNVVRSIQDAHQTMNKWSDIGYNFLIANGGGIYEGIGWHRVGAHTRGYNSKSIGIAFIGDYSEELPSAKALRNAGKLLRCGVALGELDPEYILYGARQLSATASPGDALFAEIQEWDQFDASKRFG</sequence>
<feature type="domain" description="N-acetylmuramoyl-L-alanine amidase" evidence="9">
    <location>
        <begin position="48"/>
        <end position="183"/>
    </location>
</feature>
<dbReference type="Gene3D" id="3.40.80.10">
    <property type="entry name" value="Peptidoglycan recognition protein-like"/>
    <property type="match status" value="1"/>
</dbReference>
<comment type="similarity">
    <text evidence="1 6">Belongs to the N-acetylmuramoyl-L-alanine amidase 2 family.</text>
</comment>
<keyword evidence="3 8" id="KW-0732">Signal</keyword>
<dbReference type="EMBL" id="GFDL01005772">
    <property type="protein sequence ID" value="JAV29273.1"/>
    <property type="molecule type" value="Transcribed_RNA"/>
</dbReference>
<evidence type="ECO:0000256" key="8">
    <source>
        <dbReference type="SAM" id="SignalP"/>
    </source>
</evidence>
<name>A0A1Q3FP65_CULTA</name>
<evidence type="ECO:0000256" key="2">
    <source>
        <dbReference type="ARBA" id="ARBA00022588"/>
    </source>
</evidence>
<evidence type="ECO:0000256" key="6">
    <source>
        <dbReference type="PIRNR" id="PIRNR037945"/>
    </source>
</evidence>
<accession>A0A1Q3FP65</accession>
<dbReference type="InterPro" id="IPR017331">
    <property type="entry name" value="Peptidoglycan_recognition"/>
</dbReference>
<dbReference type="SMART" id="SM00644">
    <property type="entry name" value="Ami_2"/>
    <property type="match status" value="1"/>
</dbReference>
<feature type="disulfide bond" evidence="7">
    <location>
        <begin position="34"/>
        <end position="157"/>
    </location>
</feature>
<evidence type="ECO:0000259" key="10">
    <source>
        <dbReference type="SMART" id="SM00701"/>
    </source>
</evidence>
<feature type="domain" description="Peptidoglycan recognition protein family" evidence="10">
    <location>
        <begin position="35"/>
        <end position="177"/>
    </location>
</feature>
<dbReference type="SUPFAM" id="SSF55846">
    <property type="entry name" value="N-acetylmuramoyl-L-alanine amidase-like"/>
    <property type="match status" value="1"/>
</dbReference>